<dbReference type="FunFam" id="1.25.40.10:FF:000242">
    <property type="entry name" value="Pentatricopeptide repeat-containing protein"/>
    <property type="match status" value="1"/>
</dbReference>
<dbReference type="GO" id="GO:0003723">
    <property type="term" value="F:RNA binding"/>
    <property type="evidence" value="ECO:0007669"/>
    <property type="project" value="InterPro"/>
</dbReference>
<evidence type="ECO:0000259" key="4">
    <source>
        <dbReference type="Pfam" id="PF14432"/>
    </source>
</evidence>
<evidence type="ECO:0000256" key="2">
    <source>
        <dbReference type="ARBA" id="ARBA00022737"/>
    </source>
</evidence>
<evidence type="ECO:0000313" key="7">
    <source>
        <dbReference type="Proteomes" id="UP000002051"/>
    </source>
</evidence>
<dbReference type="AlphaFoldDB" id="A0A072U578"/>
<dbReference type="GO" id="GO:0009451">
    <property type="term" value="P:RNA modification"/>
    <property type="evidence" value="ECO:0000318"/>
    <property type="project" value="GO_Central"/>
</dbReference>
<comment type="similarity">
    <text evidence="1">Belongs to the PPR family. PCMP-H subfamily.</text>
</comment>
<feature type="repeat" description="PPR" evidence="3">
    <location>
        <begin position="48"/>
        <end position="82"/>
    </location>
</feature>
<dbReference type="Pfam" id="PF20431">
    <property type="entry name" value="E_motif"/>
    <property type="match status" value="1"/>
</dbReference>
<dbReference type="PANTHER" id="PTHR47926">
    <property type="entry name" value="PENTATRICOPEPTIDE REPEAT-CONTAINING PROTEIN"/>
    <property type="match status" value="1"/>
</dbReference>
<dbReference type="Pfam" id="PF01535">
    <property type="entry name" value="PPR"/>
    <property type="match status" value="3"/>
</dbReference>
<dbReference type="InterPro" id="IPR046960">
    <property type="entry name" value="PPR_At4g14850-like_plant"/>
</dbReference>
<dbReference type="Pfam" id="PF13041">
    <property type="entry name" value="PPR_2"/>
    <property type="match status" value="1"/>
</dbReference>
<gene>
    <name evidence="5" type="ordered locus">MTR_7g106930</name>
</gene>
<evidence type="ECO:0000313" key="5">
    <source>
        <dbReference type="EMBL" id="KEH24298.1"/>
    </source>
</evidence>
<dbReference type="PROSITE" id="PS51375">
    <property type="entry name" value="PPR"/>
    <property type="match status" value="3"/>
</dbReference>
<protein>
    <submittedName>
        <fullName evidence="5">Pentatricopeptide (PPR) repeat protein</fullName>
    </submittedName>
</protein>
<sequence>MGMQVHGQVVKYGFGSDFHVQRSLVCMYGCLCDLMAAKCIFKMMGRFDVASWTCMIKGYFKCGDVDSARKLFDRMPVKNLVTWSTMINGYLRNNCFDKAVEIFEILIDEGLVANEVGAVSACAHLGALAAGEKAYEHAIRINLDLNVILGTAIVDMYARCGNVEKAVRVFEEMKEKDVISWTSLISGVAMHGYAEEALEYFYVMVKNGIVPRDITFTAVLKAYSHGGLVEKGQEIFESMKRDYRLEPRLEHYGCMVDLLGRAGKLEEAENFILEMPIKPNAPMKPEHSGYYALLSNIYARTNKWKDATVMRRLMKEKGVRKQPGYSLIEIDGKTHEFTIGNKRHPEIDKIERMWEKILQKIKLAGYMGNTSEALFDIDEEEKEDALHRHSEKLAIAYGIMKIQAPGTIRIVKNLRVCEDCHTATKFISKVFDVELIVRDRNRFHHFKKYHVCIGFNNILTFKKLNLSLFTIFQYYNSIFISLSNAPRAMVSNLLLKMVYVLVWITGKRGMQFLSFRDALQMEGRKM</sequence>
<evidence type="ECO:0000256" key="3">
    <source>
        <dbReference type="PROSITE-ProRule" id="PRU00708"/>
    </source>
</evidence>
<dbReference type="EMBL" id="CM001223">
    <property type="protein sequence ID" value="KEH24298.1"/>
    <property type="molecule type" value="Genomic_DNA"/>
</dbReference>
<dbReference type="Pfam" id="PF14432">
    <property type="entry name" value="DYW_deaminase"/>
    <property type="match status" value="1"/>
</dbReference>
<dbReference type="PANTHER" id="PTHR47926:SF537">
    <property type="entry name" value="PENTACOTRIPEPTIDE-REPEAT REGION OF PRORP DOMAIN-CONTAINING PROTEIN"/>
    <property type="match status" value="1"/>
</dbReference>
<reference evidence="6" key="3">
    <citation type="submission" date="2015-04" db="UniProtKB">
        <authorList>
            <consortium name="EnsemblPlants"/>
        </authorList>
    </citation>
    <scope>IDENTIFICATION</scope>
    <source>
        <strain evidence="6">cv. Jemalong A17</strain>
    </source>
</reference>
<name>A0A072U578_MEDTR</name>
<feature type="repeat" description="PPR" evidence="3">
    <location>
        <begin position="177"/>
        <end position="211"/>
    </location>
</feature>
<dbReference type="NCBIfam" id="TIGR00756">
    <property type="entry name" value="PPR"/>
    <property type="match status" value="4"/>
</dbReference>
<evidence type="ECO:0000313" key="6">
    <source>
        <dbReference type="EnsemblPlants" id="KEH24298"/>
    </source>
</evidence>
<dbReference type="GO" id="GO:0008270">
    <property type="term" value="F:zinc ion binding"/>
    <property type="evidence" value="ECO:0007669"/>
    <property type="project" value="InterPro"/>
</dbReference>
<dbReference type="EnsemblPlants" id="KEH24298">
    <property type="protein sequence ID" value="KEH24298"/>
    <property type="gene ID" value="MTR_7g106930"/>
</dbReference>
<dbReference type="Gene3D" id="1.25.40.10">
    <property type="entry name" value="Tetratricopeptide repeat domain"/>
    <property type="match status" value="3"/>
</dbReference>
<feature type="repeat" description="PPR" evidence="3">
    <location>
        <begin position="146"/>
        <end position="176"/>
    </location>
</feature>
<keyword evidence="7" id="KW-1185">Reference proteome</keyword>
<dbReference type="Proteomes" id="UP000002051">
    <property type="component" value="Unassembled WGS sequence"/>
</dbReference>
<reference evidence="5 7" key="1">
    <citation type="journal article" date="2011" name="Nature">
        <title>The Medicago genome provides insight into the evolution of rhizobial symbioses.</title>
        <authorList>
            <person name="Young N.D."/>
            <person name="Debelle F."/>
            <person name="Oldroyd G.E."/>
            <person name="Geurts R."/>
            <person name="Cannon S.B."/>
            <person name="Udvardi M.K."/>
            <person name="Benedito V.A."/>
            <person name="Mayer K.F."/>
            <person name="Gouzy J."/>
            <person name="Schoof H."/>
            <person name="Van de Peer Y."/>
            <person name="Proost S."/>
            <person name="Cook D.R."/>
            <person name="Meyers B.C."/>
            <person name="Spannagl M."/>
            <person name="Cheung F."/>
            <person name="De Mita S."/>
            <person name="Krishnakumar V."/>
            <person name="Gundlach H."/>
            <person name="Zhou S."/>
            <person name="Mudge J."/>
            <person name="Bharti A.K."/>
            <person name="Murray J.D."/>
            <person name="Naoumkina M.A."/>
            <person name="Rosen B."/>
            <person name="Silverstein K.A."/>
            <person name="Tang H."/>
            <person name="Rombauts S."/>
            <person name="Zhao P.X."/>
            <person name="Zhou P."/>
            <person name="Barbe V."/>
            <person name="Bardou P."/>
            <person name="Bechner M."/>
            <person name="Bellec A."/>
            <person name="Berger A."/>
            <person name="Berges H."/>
            <person name="Bidwell S."/>
            <person name="Bisseling T."/>
            <person name="Choisne N."/>
            <person name="Couloux A."/>
            <person name="Denny R."/>
            <person name="Deshpande S."/>
            <person name="Dai X."/>
            <person name="Doyle J.J."/>
            <person name="Dudez A.M."/>
            <person name="Farmer A.D."/>
            <person name="Fouteau S."/>
            <person name="Franken C."/>
            <person name="Gibelin C."/>
            <person name="Gish J."/>
            <person name="Goldstein S."/>
            <person name="Gonzalez A.J."/>
            <person name="Green P.J."/>
            <person name="Hallab A."/>
            <person name="Hartog M."/>
            <person name="Hua A."/>
            <person name="Humphray S.J."/>
            <person name="Jeong D.H."/>
            <person name="Jing Y."/>
            <person name="Jocker A."/>
            <person name="Kenton S.M."/>
            <person name="Kim D.J."/>
            <person name="Klee K."/>
            <person name="Lai H."/>
            <person name="Lang C."/>
            <person name="Lin S."/>
            <person name="Macmil S.L."/>
            <person name="Magdelenat G."/>
            <person name="Matthews L."/>
            <person name="McCorrison J."/>
            <person name="Monaghan E.L."/>
            <person name="Mun J.H."/>
            <person name="Najar F.Z."/>
            <person name="Nicholson C."/>
            <person name="Noirot C."/>
            <person name="O'Bleness M."/>
            <person name="Paule C.R."/>
            <person name="Poulain J."/>
            <person name="Prion F."/>
            <person name="Qin B."/>
            <person name="Qu C."/>
            <person name="Retzel E.F."/>
            <person name="Riddle C."/>
            <person name="Sallet E."/>
            <person name="Samain S."/>
            <person name="Samson N."/>
            <person name="Sanders I."/>
            <person name="Saurat O."/>
            <person name="Scarpelli C."/>
            <person name="Schiex T."/>
            <person name="Segurens B."/>
            <person name="Severin A.J."/>
            <person name="Sherrier D.J."/>
            <person name="Shi R."/>
            <person name="Sims S."/>
            <person name="Singer S.R."/>
            <person name="Sinharoy S."/>
            <person name="Sterck L."/>
            <person name="Viollet A."/>
            <person name="Wang B.B."/>
            <person name="Wang K."/>
            <person name="Wang M."/>
            <person name="Wang X."/>
            <person name="Warfsmann J."/>
            <person name="Weissenbach J."/>
            <person name="White D.D."/>
            <person name="White J.D."/>
            <person name="Wiley G.B."/>
            <person name="Wincker P."/>
            <person name="Xing Y."/>
            <person name="Yang L."/>
            <person name="Yao Z."/>
            <person name="Ying F."/>
            <person name="Zhai J."/>
            <person name="Zhou L."/>
            <person name="Zuber A."/>
            <person name="Denarie J."/>
            <person name="Dixon R.A."/>
            <person name="May G.D."/>
            <person name="Schwartz D.C."/>
            <person name="Rogers J."/>
            <person name="Quetier F."/>
            <person name="Town C.D."/>
            <person name="Roe B.A."/>
        </authorList>
    </citation>
    <scope>NUCLEOTIDE SEQUENCE [LARGE SCALE GENOMIC DNA]</scope>
    <source>
        <strain evidence="5">A17</strain>
        <strain evidence="6 7">cv. Jemalong A17</strain>
    </source>
</reference>
<dbReference type="HOGENOM" id="CLU_002706_37_1_1"/>
<dbReference type="InterPro" id="IPR011990">
    <property type="entry name" value="TPR-like_helical_dom_sf"/>
</dbReference>
<dbReference type="STRING" id="3880.A0A072U578"/>
<organism evidence="5 7">
    <name type="scientific">Medicago truncatula</name>
    <name type="common">Barrel medic</name>
    <name type="synonym">Medicago tribuloides</name>
    <dbReference type="NCBI Taxonomy" id="3880"/>
    <lineage>
        <taxon>Eukaryota</taxon>
        <taxon>Viridiplantae</taxon>
        <taxon>Streptophyta</taxon>
        <taxon>Embryophyta</taxon>
        <taxon>Tracheophyta</taxon>
        <taxon>Spermatophyta</taxon>
        <taxon>Magnoliopsida</taxon>
        <taxon>eudicotyledons</taxon>
        <taxon>Gunneridae</taxon>
        <taxon>Pentapetalae</taxon>
        <taxon>rosids</taxon>
        <taxon>fabids</taxon>
        <taxon>Fabales</taxon>
        <taxon>Fabaceae</taxon>
        <taxon>Papilionoideae</taxon>
        <taxon>50 kb inversion clade</taxon>
        <taxon>NPAAA clade</taxon>
        <taxon>Hologalegina</taxon>
        <taxon>IRL clade</taxon>
        <taxon>Trifolieae</taxon>
        <taxon>Medicago</taxon>
    </lineage>
</organism>
<dbReference type="InterPro" id="IPR046848">
    <property type="entry name" value="E_motif"/>
</dbReference>
<dbReference type="InterPro" id="IPR032867">
    <property type="entry name" value="DYW_dom"/>
</dbReference>
<proteinExistence type="inferred from homology"/>
<evidence type="ECO:0000256" key="1">
    <source>
        <dbReference type="ARBA" id="ARBA00006643"/>
    </source>
</evidence>
<feature type="domain" description="DYW" evidence="4">
    <location>
        <begin position="365"/>
        <end position="450"/>
    </location>
</feature>
<accession>A0A072U578</accession>
<keyword evidence="2" id="KW-0677">Repeat</keyword>
<dbReference type="FunFam" id="1.25.40.10:FF:000333">
    <property type="entry name" value="Pentatricopeptide repeat-containing protein"/>
    <property type="match status" value="1"/>
</dbReference>
<reference evidence="5 7" key="2">
    <citation type="journal article" date="2014" name="BMC Genomics">
        <title>An improved genome release (version Mt4.0) for the model legume Medicago truncatula.</title>
        <authorList>
            <person name="Tang H."/>
            <person name="Krishnakumar V."/>
            <person name="Bidwell S."/>
            <person name="Rosen B."/>
            <person name="Chan A."/>
            <person name="Zhou S."/>
            <person name="Gentzbittel L."/>
            <person name="Childs K.L."/>
            <person name="Yandell M."/>
            <person name="Gundlach H."/>
            <person name="Mayer K.F."/>
            <person name="Schwartz D.C."/>
            <person name="Town C.D."/>
        </authorList>
    </citation>
    <scope>GENOME REANNOTATION</scope>
    <source>
        <strain evidence="5">A17</strain>
        <strain evidence="6 7">cv. Jemalong A17</strain>
    </source>
</reference>
<dbReference type="InterPro" id="IPR002885">
    <property type="entry name" value="PPR_rpt"/>
</dbReference>